<dbReference type="FunFam" id="3.20.20.140:FF:000005">
    <property type="entry name" value="TatD family hydrolase"/>
    <property type="match status" value="1"/>
</dbReference>
<evidence type="ECO:0000256" key="2">
    <source>
        <dbReference type="ARBA" id="ARBA00022723"/>
    </source>
</evidence>
<dbReference type="GO" id="GO:0005829">
    <property type="term" value="C:cytosol"/>
    <property type="evidence" value="ECO:0007669"/>
    <property type="project" value="TreeGrafter"/>
</dbReference>
<dbReference type="PROSITE" id="PS01137">
    <property type="entry name" value="TATD_1"/>
    <property type="match status" value="1"/>
</dbReference>
<dbReference type="GO" id="GO:0046872">
    <property type="term" value="F:metal ion binding"/>
    <property type="evidence" value="ECO:0007669"/>
    <property type="project" value="UniProtKB-KW"/>
</dbReference>
<keyword evidence="3" id="KW-0378">Hydrolase</keyword>
<keyword evidence="2 4" id="KW-0479">Metal-binding</keyword>
<dbReference type="SUPFAM" id="SSF51556">
    <property type="entry name" value="Metallo-dependent hydrolases"/>
    <property type="match status" value="1"/>
</dbReference>
<dbReference type="CDD" id="cd01310">
    <property type="entry name" value="TatD_DNAse"/>
    <property type="match status" value="1"/>
</dbReference>
<dbReference type="PROSITE" id="PS01091">
    <property type="entry name" value="TATD_3"/>
    <property type="match status" value="1"/>
</dbReference>
<organism evidence="5">
    <name type="scientific">Desulfofervidus auxilii</name>
    <dbReference type="NCBI Taxonomy" id="1621989"/>
    <lineage>
        <taxon>Bacteria</taxon>
        <taxon>Pseudomonadati</taxon>
        <taxon>Thermodesulfobacteriota</taxon>
        <taxon>Candidatus Desulfofervidia</taxon>
        <taxon>Candidatus Desulfofervidales</taxon>
        <taxon>Candidatus Desulfofervidaceae</taxon>
        <taxon>Candidatus Desulfofervidus</taxon>
    </lineage>
</organism>
<comment type="similarity">
    <text evidence="1">Belongs to the metallo-dependent hydrolases superfamily. TatD-type hydrolase family.</text>
</comment>
<dbReference type="GO" id="GO:0016788">
    <property type="term" value="F:hydrolase activity, acting on ester bonds"/>
    <property type="evidence" value="ECO:0007669"/>
    <property type="project" value="InterPro"/>
</dbReference>
<evidence type="ECO:0000256" key="3">
    <source>
        <dbReference type="ARBA" id="ARBA00022801"/>
    </source>
</evidence>
<evidence type="ECO:0000256" key="4">
    <source>
        <dbReference type="PIRSR" id="PIRSR005902-1"/>
    </source>
</evidence>
<feature type="binding site" evidence="4">
    <location>
        <position position="6"/>
    </location>
    <ligand>
        <name>a divalent metal cation</name>
        <dbReference type="ChEBI" id="CHEBI:60240"/>
        <label>1</label>
    </ligand>
</feature>
<feature type="binding site" evidence="4">
    <location>
        <position position="150"/>
    </location>
    <ligand>
        <name>a divalent metal cation</name>
        <dbReference type="ChEBI" id="CHEBI:60240"/>
        <label>2</label>
    </ligand>
</feature>
<evidence type="ECO:0000256" key="1">
    <source>
        <dbReference type="ARBA" id="ARBA00009275"/>
    </source>
</evidence>
<dbReference type="InterPro" id="IPR032466">
    <property type="entry name" value="Metal_Hydrolase"/>
</dbReference>
<dbReference type="InterPro" id="IPR015991">
    <property type="entry name" value="TatD/YcfH-like"/>
</dbReference>
<dbReference type="PANTHER" id="PTHR46124:SF2">
    <property type="entry name" value="D-AMINOACYL-TRNA DEACYLASE"/>
    <property type="match status" value="1"/>
</dbReference>
<reference evidence="5" key="1">
    <citation type="journal article" date="2020" name="mSystems">
        <title>Genome- and Community-Level Interaction Insights into Carbon Utilization and Element Cycling Functions of Hydrothermarchaeota in Hydrothermal Sediment.</title>
        <authorList>
            <person name="Zhou Z."/>
            <person name="Liu Y."/>
            <person name="Xu W."/>
            <person name="Pan J."/>
            <person name="Luo Z.H."/>
            <person name="Li M."/>
        </authorList>
    </citation>
    <scope>NUCLEOTIDE SEQUENCE [LARGE SCALE GENOMIC DNA]</scope>
    <source>
        <strain evidence="5">HyVt-233</strain>
    </source>
</reference>
<dbReference type="EMBL" id="DRBS01000080">
    <property type="protein sequence ID" value="HDD43648.1"/>
    <property type="molecule type" value="Genomic_DNA"/>
</dbReference>
<dbReference type="InterPro" id="IPR018228">
    <property type="entry name" value="DNase_TatD-rel_CS"/>
</dbReference>
<feature type="binding site" evidence="4">
    <location>
        <position position="8"/>
    </location>
    <ligand>
        <name>a divalent metal cation</name>
        <dbReference type="ChEBI" id="CHEBI:60240"/>
        <label>1</label>
    </ligand>
</feature>
<gene>
    <name evidence="5" type="ORF">ENG63_02130</name>
</gene>
<proteinExistence type="inferred from homology"/>
<comment type="caution">
    <text evidence="5">The sequence shown here is derived from an EMBL/GenBank/DDBJ whole genome shotgun (WGS) entry which is preliminary data.</text>
</comment>
<dbReference type="PANTHER" id="PTHR46124">
    <property type="entry name" value="D-AMINOACYL-TRNA DEACYLASE"/>
    <property type="match status" value="1"/>
</dbReference>
<feature type="binding site" evidence="4">
    <location>
        <position position="200"/>
    </location>
    <ligand>
        <name>a divalent metal cation</name>
        <dbReference type="ChEBI" id="CHEBI:60240"/>
        <label>1</label>
    </ligand>
</feature>
<dbReference type="InterPro" id="IPR001130">
    <property type="entry name" value="TatD-like"/>
</dbReference>
<protein>
    <submittedName>
        <fullName evidence="5">TatD family deoxyribonuclease</fullName>
    </submittedName>
</protein>
<dbReference type="PIRSF" id="PIRSF005902">
    <property type="entry name" value="DNase_TatD"/>
    <property type="match status" value="1"/>
</dbReference>
<dbReference type="NCBIfam" id="TIGR00010">
    <property type="entry name" value="YchF/TatD family DNA exonuclease"/>
    <property type="match status" value="1"/>
</dbReference>
<evidence type="ECO:0000313" key="5">
    <source>
        <dbReference type="EMBL" id="HDD43648.1"/>
    </source>
</evidence>
<feature type="binding site" evidence="4">
    <location>
        <position position="125"/>
    </location>
    <ligand>
        <name>a divalent metal cation</name>
        <dbReference type="ChEBI" id="CHEBI:60240"/>
        <label>2</label>
    </ligand>
</feature>
<sequence length="253" mass="28809">MFIDTHCHLDMFEDIKGILERAKKRGINHIITVGIDLESSQKAVQLAETYDYIWAAIGIHPHNAKMFDEKTYIALEKLAQHPKVVAIGEIGLDFYRHLSPAEIQIKAFKAQIKLAKNVKKPLIIHCREAILETWQILEETQAFNCSGVWHCFPGDIDLARKCIEKNFYISIPGIVTFPKAERLQKVVKEISLDYLLLETDAPFLAPVPMRGKTNEPAFIYFIAEKIASLKNTSLQEVASKTTKNAMKLFHFCP</sequence>
<dbReference type="AlphaFoldDB" id="A0A7C0Y4I1"/>
<dbReference type="Proteomes" id="UP000886289">
    <property type="component" value="Unassembled WGS sequence"/>
</dbReference>
<name>A0A7C0Y4I1_DESA2</name>
<dbReference type="Gene3D" id="3.20.20.140">
    <property type="entry name" value="Metal-dependent hydrolases"/>
    <property type="match status" value="1"/>
</dbReference>
<accession>A0A7C0Y4I1</accession>
<dbReference type="GO" id="GO:0004536">
    <property type="term" value="F:DNA nuclease activity"/>
    <property type="evidence" value="ECO:0007669"/>
    <property type="project" value="InterPro"/>
</dbReference>
<dbReference type="Pfam" id="PF01026">
    <property type="entry name" value="TatD_DNase"/>
    <property type="match status" value="1"/>
</dbReference>
<feature type="binding site" evidence="4">
    <location>
        <position position="89"/>
    </location>
    <ligand>
        <name>a divalent metal cation</name>
        <dbReference type="ChEBI" id="CHEBI:60240"/>
        <label>1</label>
    </ligand>
</feature>